<sequence length="188" mass="20907">MPSNTAESSTAESSQVNSPSVSKQSPRLVITPKINSFKRPHTPNNESRSLDQPERRAFTPISRPQTPLYRTDLGSMSKLSDCIIPTVHISPTLQEITITFGSTYIQKPVIRNFKIENLKDSNYILEANLKHLKDTGFTIDFEGASLNSREFRLIRRADSPTSGSPKNCAIEIPQKSTVTVPINWVPPG</sequence>
<organism evidence="1 2">
    <name type="scientific">Entomophthora muscae</name>
    <dbReference type="NCBI Taxonomy" id="34485"/>
    <lineage>
        <taxon>Eukaryota</taxon>
        <taxon>Fungi</taxon>
        <taxon>Fungi incertae sedis</taxon>
        <taxon>Zoopagomycota</taxon>
        <taxon>Entomophthoromycotina</taxon>
        <taxon>Entomophthoromycetes</taxon>
        <taxon>Entomophthorales</taxon>
        <taxon>Entomophthoraceae</taxon>
        <taxon>Entomophthora</taxon>
    </lineage>
</organism>
<dbReference type="Proteomes" id="UP001165960">
    <property type="component" value="Unassembled WGS sequence"/>
</dbReference>
<reference evidence="1" key="1">
    <citation type="submission" date="2022-04" db="EMBL/GenBank/DDBJ databases">
        <title>Genome of the entomopathogenic fungus Entomophthora muscae.</title>
        <authorList>
            <person name="Elya C."/>
            <person name="Lovett B.R."/>
            <person name="Lee E."/>
            <person name="Macias A.M."/>
            <person name="Hajek A.E."/>
            <person name="De Bivort B.L."/>
            <person name="Kasson M.T."/>
            <person name="De Fine Licht H.H."/>
            <person name="Stajich J.E."/>
        </authorList>
    </citation>
    <scope>NUCLEOTIDE SEQUENCE</scope>
    <source>
        <strain evidence="1">Berkeley</strain>
    </source>
</reference>
<name>A0ACC2SHZ0_9FUNG</name>
<accession>A0ACC2SHZ0</accession>
<comment type="caution">
    <text evidence="1">The sequence shown here is derived from an EMBL/GenBank/DDBJ whole genome shotgun (WGS) entry which is preliminary data.</text>
</comment>
<gene>
    <name evidence="1" type="ORF">DSO57_1015602</name>
</gene>
<evidence type="ECO:0000313" key="2">
    <source>
        <dbReference type="Proteomes" id="UP001165960"/>
    </source>
</evidence>
<keyword evidence="2" id="KW-1185">Reference proteome</keyword>
<evidence type="ECO:0000313" key="1">
    <source>
        <dbReference type="EMBL" id="KAJ9061960.1"/>
    </source>
</evidence>
<proteinExistence type="predicted"/>
<protein>
    <submittedName>
        <fullName evidence="1">Uncharacterized protein</fullName>
    </submittedName>
</protein>
<dbReference type="EMBL" id="QTSX02005032">
    <property type="protein sequence ID" value="KAJ9061960.1"/>
    <property type="molecule type" value="Genomic_DNA"/>
</dbReference>